<dbReference type="SUPFAM" id="SSF55154">
    <property type="entry name" value="CYTH-like phosphatases"/>
    <property type="match status" value="1"/>
</dbReference>
<dbReference type="CDD" id="cd07762">
    <property type="entry name" value="CYTH-like_Pase_1"/>
    <property type="match status" value="1"/>
</dbReference>
<dbReference type="InterPro" id="IPR023577">
    <property type="entry name" value="CYTH_domain"/>
</dbReference>
<organism evidence="2 3">
    <name type="scientific">Lactobacillus kalixensis DSM 16043</name>
    <dbReference type="NCBI Taxonomy" id="1423763"/>
    <lineage>
        <taxon>Bacteria</taxon>
        <taxon>Bacillati</taxon>
        <taxon>Bacillota</taxon>
        <taxon>Bacilli</taxon>
        <taxon>Lactobacillales</taxon>
        <taxon>Lactobacillaceae</taxon>
        <taxon>Lactobacillus</taxon>
    </lineage>
</organism>
<protein>
    <submittedName>
        <fullName evidence="2">Adenylate cyclase</fullName>
    </submittedName>
</protein>
<name>A0A0R1UDR6_9LACO</name>
<dbReference type="RefSeq" id="WP_057797097.1">
    <property type="nucleotide sequence ID" value="NZ_AZFM01000001.1"/>
</dbReference>
<dbReference type="AlphaFoldDB" id="A0A0R1UDR6"/>
<dbReference type="InterPro" id="IPR033469">
    <property type="entry name" value="CYTH-like_dom_sf"/>
</dbReference>
<gene>
    <name evidence="2" type="ORF">FC46_GL000116</name>
</gene>
<dbReference type="PROSITE" id="PS51707">
    <property type="entry name" value="CYTH"/>
    <property type="match status" value="1"/>
</dbReference>
<dbReference type="Pfam" id="PF01928">
    <property type="entry name" value="CYTH"/>
    <property type="match status" value="1"/>
</dbReference>
<feature type="domain" description="CYTH" evidence="1">
    <location>
        <begin position="4"/>
        <end position="206"/>
    </location>
</feature>
<sequence length="206" mass="24077">MSKNREIEAKTILDKNVYKEMKSAFPIKSNFIQENYYFDTPNKILKEHKISLRIRIYADHAEQTMKVPDLRPIQEKFHEVIEINDDLPLDKAKELVKQAKDKNMFTFQGNIGQYLSKHFTNQQKDLQLFTWSKTNRTLSTGPKDCELTLDATSYPDGYSDYELEIENTNPALIKEVLLKLEADFGFKQTVENTNQNKIARASIHRI</sequence>
<accession>A0A0R1UDR6</accession>
<dbReference type="OrthoDB" id="384378at2"/>
<proteinExistence type="predicted"/>
<dbReference type="STRING" id="1423763.FC46_GL000116"/>
<evidence type="ECO:0000259" key="1">
    <source>
        <dbReference type="PROSITE" id="PS51707"/>
    </source>
</evidence>
<reference evidence="2 3" key="1">
    <citation type="journal article" date="2015" name="Genome Announc.">
        <title>Expanding the biotechnology potential of lactobacilli through comparative genomics of 213 strains and associated genera.</title>
        <authorList>
            <person name="Sun Z."/>
            <person name="Harris H.M."/>
            <person name="McCann A."/>
            <person name="Guo C."/>
            <person name="Argimon S."/>
            <person name="Zhang W."/>
            <person name="Yang X."/>
            <person name="Jeffery I.B."/>
            <person name="Cooney J.C."/>
            <person name="Kagawa T.F."/>
            <person name="Liu W."/>
            <person name="Song Y."/>
            <person name="Salvetti E."/>
            <person name="Wrobel A."/>
            <person name="Rasinkangas P."/>
            <person name="Parkhill J."/>
            <person name="Rea M.C."/>
            <person name="O'Sullivan O."/>
            <person name="Ritari J."/>
            <person name="Douillard F.P."/>
            <person name="Paul Ross R."/>
            <person name="Yang R."/>
            <person name="Briner A.E."/>
            <person name="Felis G.E."/>
            <person name="de Vos W.M."/>
            <person name="Barrangou R."/>
            <person name="Klaenhammer T.R."/>
            <person name="Caufield P.W."/>
            <person name="Cui Y."/>
            <person name="Zhang H."/>
            <person name="O'Toole P.W."/>
        </authorList>
    </citation>
    <scope>NUCLEOTIDE SEQUENCE [LARGE SCALE GENOMIC DNA]</scope>
    <source>
        <strain evidence="2 3">DSM 16043</strain>
    </source>
</reference>
<dbReference type="PATRIC" id="fig|1423763.3.peg.115"/>
<comment type="caution">
    <text evidence="2">The sequence shown here is derived from an EMBL/GenBank/DDBJ whole genome shotgun (WGS) entry which is preliminary data.</text>
</comment>
<dbReference type="SMART" id="SM01118">
    <property type="entry name" value="CYTH"/>
    <property type="match status" value="1"/>
</dbReference>
<keyword evidence="3" id="KW-1185">Reference proteome</keyword>
<dbReference type="Proteomes" id="UP000051036">
    <property type="component" value="Unassembled WGS sequence"/>
</dbReference>
<dbReference type="InterPro" id="IPR009195">
    <property type="entry name" value="Uncharacterised_YjbK"/>
</dbReference>
<evidence type="ECO:0000313" key="3">
    <source>
        <dbReference type="Proteomes" id="UP000051036"/>
    </source>
</evidence>
<dbReference type="Gene3D" id="2.40.320.10">
    <property type="entry name" value="Hypothetical Protein Pfu-838710-001"/>
    <property type="match status" value="1"/>
</dbReference>
<dbReference type="EMBL" id="AZFM01000001">
    <property type="protein sequence ID" value="KRL91567.1"/>
    <property type="molecule type" value="Genomic_DNA"/>
</dbReference>
<evidence type="ECO:0000313" key="2">
    <source>
        <dbReference type="EMBL" id="KRL91567.1"/>
    </source>
</evidence>